<dbReference type="InterPro" id="IPR032675">
    <property type="entry name" value="LRR_dom_sf"/>
</dbReference>
<feature type="compositionally biased region" description="Basic and acidic residues" evidence="1">
    <location>
        <begin position="652"/>
        <end position="676"/>
    </location>
</feature>
<dbReference type="RefSeq" id="XP_033649256.1">
    <property type="nucleotide sequence ID" value="XM_033800461.1"/>
</dbReference>
<feature type="compositionally biased region" description="Polar residues" evidence="1">
    <location>
        <begin position="192"/>
        <end position="214"/>
    </location>
</feature>
<reference evidence="2" key="1">
    <citation type="journal article" date="2020" name="Stud. Mycol.">
        <title>101 Dothideomycetes genomes: a test case for predicting lifestyles and emergence of pathogens.</title>
        <authorList>
            <person name="Haridas S."/>
            <person name="Albert R."/>
            <person name="Binder M."/>
            <person name="Bloem J."/>
            <person name="Labutti K."/>
            <person name="Salamov A."/>
            <person name="Andreopoulos B."/>
            <person name="Baker S."/>
            <person name="Barry K."/>
            <person name="Bills G."/>
            <person name="Bluhm B."/>
            <person name="Cannon C."/>
            <person name="Castanera R."/>
            <person name="Culley D."/>
            <person name="Daum C."/>
            <person name="Ezra D."/>
            <person name="Gonzalez J."/>
            <person name="Henrissat B."/>
            <person name="Kuo A."/>
            <person name="Liang C."/>
            <person name="Lipzen A."/>
            <person name="Lutzoni F."/>
            <person name="Magnuson J."/>
            <person name="Mondo S."/>
            <person name="Nolan M."/>
            <person name="Ohm R."/>
            <person name="Pangilinan J."/>
            <person name="Park H.-J."/>
            <person name="Ramirez L."/>
            <person name="Alfaro M."/>
            <person name="Sun H."/>
            <person name="Tritt A."/>
            <person name="Yoshinaga Y."/>
            <person name="Zwiers L.-H."/>
            <person name="Turgeon B."/>
            <person name="Goodwin S."/>
            <person name="Spatafora J."/>
            <person name="Crous P."/>
            <person name="Grigoriev I."/>
        </authorList>
    </citation>
    <scope>NUCLEOTIDE SEQUENCE</scope>
    <source>
        <strain evidence="2">CBS 379.55</strain>
    </source>
</reference>
<dbReference type="SUPFAM" id="SSF52047">
    <property type="entry name" value="RNI-like"/>
    <property type="match status" value="1"/>
</dbReference>
<dbReference type="PROSITE" id="PS51450">
    <property type="entry name" value="LRR"/>
    <property type="match status" value="1"/>
</dbReference>
<feature type="compositionally biased region" description="Basic and acidic residues" evidence="1">
    <location>
        <begin position="100"/>
        <end position="111"/>
    </location>
</feature>
<evidence type="ECO:0008006" key="4">
    <source>
        <dbReference type="Google" id="ProtNLM"/>
    </source>
</evidence>
<feature type="compositionally biased region" description="Acidic residues" evidence="1">
    <location>
        <begin position="751"/>
        <end position="782"/>
    </location>
</feature>
<name>A0A6A6J694_WESOR</name>
<dbReference type="InterPro" id="IPR001611">
    <property type="entry name" value="Leu-rich_rpt"/>
</dbReference>
<protein>
    <recommendedName>
        <fullName evidence="4">F-box domain-containing protein</fullName>
    </recommendedName>
</protein>
<proteinExistence type="predicted"/>
<dbReference type="Proteomes" id="UP000800097">
    <property type="component" value="Unassembled WGS sequence"/>
</dbReference>
<sequence>MALSRPRRPVKPISYKESSSDEGSSDDSDTNSSRINKNQPTRKSTARSSNPKQPSLRQTRHAVSSQGLGTTVAPSTRQLRTKRKRSYRESSTENDEDSEKEVISKRSDRRSPSTSSYRPLPQRASKRRKMILERDESPEDEIIRPPHSRDEPMARMLSSSPRDKNLLAMHSEVLAGPHQWHPYNEALHKSLNGQSSQANHSQVTRSSTQPSSAMNGDREIPDWLRLDYDIVVDILTYAAEPLLDENSAPTSSVAWLARTALVCRTWSKPALTALYRVPPILDKRCRPNARLIQRLTDPQTDTWMNYAHQVRRLEIDRTRISPLSAYLSPLVSSLRAVKEIDFFDPSDRPPYREGKARMRRWFYPDTLFTAMEQAEMRLRSWSWNSTYCARGPLWMKDVHGNRAMRTLRDITLRKFQADERPPGNSELEDKNSRTEELIASSLAVLPYLESITFESCTAVNARLLPLLPDSLVNLKIVNCGALNSQALEAYLISHGRHLKTLTLNHNQMLDLDWLVGLKIWAPCLEVLQVDTHFYNTLATSTSNEPLYDELLTVGAVPTWPSTLRILDMQFLRNWSPVAAVAFFQSLIDSAPDLPHLQELTITAIVDTEWRERAEFRKKWTHAFEKVFKRKWEPPSPHLVSLDAYSQWKESQQDPFRDNAVDVRGHDSLTTSSDEHSTAASRTATRSERWSSKRLRNRTRRSPGRYTETDSSSEHTSDEPDKEDAEPLIKFVQGKCHKVEFKIDNSRPQEQIFDEEDFLDDDNSEEDEEWNGVDEEEDEGLAW</sequence>
<dbReference type="EMBL" id="ML986534">
    <property type="protein sequence ID" value="KAF2271717.1"/>
    <property type="molecule type" value="Genomic_DNA"/>
</dbReference>
<dbReference type="AlphaFoldDB" id="A0A6A6J694"/>
<feature type="compositionally biased region" description="Basic residues" evidence="1">
    <location>
        <begin position="1"/>
        <end position="10"/>
    </location>
</feature>
<feature type="compositionally biased region" description="Basic residues" evidence="1">
    <location>
        <begin position="691"/>
        <end position="702"/>
    </location>
</feature>
<dbReference type="OrthoDB" id="5395390at2759"/>
<accession>A0A6A6J694</accession>
<feature type="region of interest" description="Disordered" evidence="1">
    <location>
        <begin position="192"/>
        <end position="218"/>
    </location>
</feature>
<feature type="region of interest" description="Disordered" evidence="1">
    <location>
        <begin position="740"/>
        <end position="782"/>
    </location>
</feature>
<dbReference type="GeneID" id="54553636"/>
<gene>
    <name evidence="2" type="ORF">EI97DRAFT_453517</name>
</gene>
<evidence type="ECO:0000256" key="1">
    <source>
        <dbReference type="SAM" id="MobiDB-lite"/>
    </source>
</evidence>
<keyword evidence="3" id="KW-1185">Reference proteome</keyword>
<dbReference type="Gene3D" id="3.80.10.10">
    <property type="entry name" value="Ribonuclease Inhibitor"/>
    <property type="match status" value="1"/>
</dbReference>
<evidence type="ECO:0000313" key="2">
    <source>
        <dbReference type="EMBL" id="KAF2271717.1"/>
    </source>
</evidence>
<evidence type="ECO:0000313" key="3">
    <source>
        <dbReference type="Proteomes" id="UP000800097"/>
    </source>
</evidence>
<feature type="region of interest" description="Disordered" evidence="1">
    <location>
        <begin position="652"/>
        <end position="728"/>
    </location>
</feature>
<feature type="region of interest" description="Disordered" evidence="1">
    <location>
        <begin position="1"/>
        <end position="159"/>
    </location>
</feature>
<feature type="compositionally biased region" description="Polar residues" evidence="1">
    <location>
        <begin position="34"/>
        <end position="78"/>
    </location>
</feature>
<organism evidence="2 3">
    <name type="scientific">Westerdykella ornata</name>
    <dbReference type="NCBI Taxonomy" id="318751"/>
    <lineage>
        <taxon>Eukaryota</taxon>
        <taxon>Fungi</taxon>
        <taxon>Dikarya</taxon>
        <taxon>Ascomycota</taxon>
        <taxon>Pezizomycotina</taxon>
        <taxon>Dothideomycetes</taxon>
        <taxon>Pleosporomycetidae</taxon>
        <taxon>Pleosporales</taxon>
        <taxon>Sporormiaceae</taxon>
        <taxon>Westerdykella</taxon>
    </lineage>
</organism>
<feature type="compositionally biased region" description="Basic and acidic residues" evidence="1">
    <location>
        <begin position="130"/>
        <end position="153"/>
    </location>
</feature>